<keyword evidence="2 5" id="KW-0238">DNA-binding</keyword>
<name>A0AB34IYI0_PRYPA</name>
<evidence type="ECO:0000256" key="2">
    <source>
        <dbReference type="ARBA" id="ARBA00023125"/>
    </source>
</evidence>
<dbReference type="PROSITE" id="PS00027">
    <property type="entry name" value="HOMEOBOX_1"/>
    <property type="match status" value="1"/>
</dbReference>
<proteinExistence type="predicted"/>
<evidence type="ECO:0000256" key="5">
    <source>
        <dbReference type="PROSITE-ProRule" id="PRU00108"/>
    </source>
</evidence>
<evidence type="ECO:0000256" key="4">
    <source>
        <dbReference type="ARBA" id="ARBA00023242"/>
    </source>
</evidence>
<feature type="region of interest" description="Disordered" evidence="7">
    <location>
        <begin position="403"/>
        <end position="428"/>
    </location>
</feature>
<dbReference type="PANTHER" id="PTHR24339">
    <property type="entry name" value="HOMEOBOX PROTEIN EMX-RELATED"/>
    <property type="match status" value="1"/>
</dbReference>
<gene>
    <name evidence="9" type="ORF">AB1Y20_007706</name>
</gene>
<feature type="region of interest" description="Disordered" evidence="7">
    <location>
        <begin position="319"/>
        <end position="382"/>
    </location>
</feature>
<feature type="domain" description="Homeobox" evidence="8">
    <location>
        <begin position="27"/>
        <end position="87"/>
    </location>
</feature>
<dbReference type="GO" id="GO:0000978">
    <property type="term" value="F:RNA polymerase II cis-regulatory region sequence-specific DNA binding"/>
    <property type="evidence" value="ECO:0007669"/>
    <property type="project" value="TreeGrafter"/>
</dbReference>
<dbReference type="GO" id="GO:0005634">
    <property type="term" value="C:nucleus"/>
    <property type="evidence" value="ECO:0007669"/>
    <property type="project" value="UniProtKB-SubCell"/>
</dbReference>
<evidence type="ECO:0000259" key="8">
    <source>
        <dbReference type="PROSITE" id="PS50071"/>
    </source>
</evidence>
<comment type="subcellular location">
    <subcellularLocation>
        <location evidence="1 5 6">Nucleus</location>
    </subcellularLocation>
</comment>
<dbReference type="Gene3D" id="1.10.10.60">
    <property type="entry name" value="Homeodomain-like"/>
    <property type="match status" value="1"/>
</dbReference>
<reference evidence="9 10" key="1">
    <citation type="journal article" date="2024" name="Science">
        <title>Giant polyketide synthase enzymes in the biosynthesis of giant marine polyether toxins.</title>
        <authorList>
            <person name="Fallon T.R."/>
            <person name="Shende V.V."/>
            <person name="Wierzbicki I.H."/>
            <person name="Pendleton A.L."/>
            <person name="Watervoot N.F."/>
            <person name="Auber R.P."/>
            <person name="Gonzalez D.J."/>
            <person name="Wisecaver J.H."/>
            <person name="Moore B.S."/>
        </authorList>
    </citation>
    <scope>NUCLEOTIDE SEQUENCE [LARGE SCALE GENOMIC DNA]</scope>
    <source>
        <strain evidence="9 10">12B1</strain>
    </source>
</reference>
<accession>A0AB34IYI0</accession>
<dbReference type="Pfam" id="PF00046">
    <property type="entry name" value="Homeodomain"/>
    <property type="match status" value="1"/>
</dbReference>
<comment type="caution">
    <text evidence="9">The sequence shown here is derived from an EMBL/GenBank/DDBJ whole genome shotgun (WGS) entry which is preliminary data.</text>
</comment>
<dbReference type="Proteomes" id="UP001515480">
    <property type="component" value="Unassembled WGS sequence"/>
</dbReference>
<dbReference type="InterPro" id="IPR017970">
    <property type="entry name" value="Homeobox_CS"/>
</dbReference>
<evidence type="ECO:0000313" key="9">
    <source>
        <dbReference type="EMBL" id="KAL1508114.1"/>
    </source>
</evidence>
<dbReference type="EMBL" id="JBGBPQ010000017">
    <property type="protein sequence ID" value="KAL1508114.1"/>
    <property type="molecule type" value="Genomic_DNA"/>
</dbReference>
<evidence type="ECO:0000256" key="1">
    <source>
        <dbReference type="ARBA" id="ARBA00004123"/>
    </source>
</evidence>
<dbReference type="InterPro" id="IPR009057">
    <property type="entry name" value="Homeodomain-like_sf"/>
</dbReference>
<dbReference type="SMART" id="SM00389">
    <property type="entry name" value="HOX"/>
    <property type="match status" value="1"/>
</dbReference>
<feature type="compositionally biased region" description="Polar residues" evidence="7">
    <location>
        <begin position="324"/>
        <end position="337"/>
    </location>
</feature>
<feature type="DNA-binding region" description="Homeobox" evidence="5">
    <location>
        <begin position="29"/>
        <end position="88"/>
    </location>
</feature>
<dbReference type="InterPro" id="IPR001356">
    <property type="entry name" value="HD"/>
</dbReference>
<evidence type="ECO:0000313" key="10">
    <source>
        <dbReference type="Proteomes" id="UP001515480"/>
    </source>
</evidence>
<dbReference type="InterPro" id="IPR050877">
    <property type="entry name" value="EMX-VAX-Noto_Homeobox_TFs"/>
</dbReference>
<dbReference type="SUPFAM" id="SSF46689">
    <property type="entry name" value="Homeodomain-like"/>
    <property type="match status" value="1"/>
</dbReference>
<dbReference type="AlphaFoldDB" id="A0AB34IYI0"/>
<keyword evidence="10" id="KW-1185">Reference proteome</keyword>
<keyword evidence="4 5" id="KW-0539">Nucleus</keyword>
<protein>
    <recommendedName>
        <fullName evidence="8">Homeobox domain-containing protein</fullName>
    </recommendedName>
</protein>
<dbReference type="CDD" id="cd00086">
    <property type="entry name" value="homeodomain"/>
    <property type="match status" value="1"/>
</dbReference>
<feature type="compositionally biased region" description="Low complexity" evidence="7">
    <location>
        <begin position="403"/>
        <end position="421"/>
    </location>
</feature>
<keyword evidence="3 5" id="KW-0371">Homeobox</keyword>
<feature type="region of interest" description="Disordered" evidence="7">
    <location>
        <begin position="1"/>
        <end position="33"/>
    </location>
</feature>
<evidence type="ECO:0000256" key="7">
    <source>
        <dbReference type="SAM" id="MobiDB-lite"/>
    </source>
</evidence>
<sequence length="455" mass="49940">MPSMPENVDERHSEENEDMVEDKSNPKSHKRNRQNFTWRQVSVLEQVFETDPLPWPALRVELANRLGITPRCVQVWFQNRRQKWKATQQAQGSEKITLPRRPIGQKPDERKTLNLDSILQPRTSEASIGLVPAARLMPFGSSLPMAPKLVPGQHMHGQDVDHFYSPHQMPMMNFPTSNPSMVLEHYQAQLRAQQAKFLAINQLHTQELEARRRENEQLQNLVIHQLQQQAGVGSMMHPSYGGYSMPTVPMESSLPSHHMMNSTGVRMGSSYPLLPGAQGEKNLSALGNGALMASSMPSLSSSASSLLFKDRHFPQSGRLAESAINPTPHVSPNTVMDGSSFLPRSVPSKPKVAARDKDSAKRVQHTKSTTSEAAKSVSMKGSEHMSTDEAAIALAALPCAVSTVSSSSPSTSHTSSPNSGPVSSCPAPVLASVPAFPRGIKRAFTEVSRRPDMTV</sequence>
<evidence type="ECO:0000256" key="3">
    <source>
        <dbReference type="ARBA" id="ARBA00023155"/>
    </source>
</evidence>
<organism evidence="9 10">
    <name type="scientific">Prymnesium parvum</name>
    <name type="common">Toxic golden alga</name>
    <dbReference type="NCBI Taxonomy" id="97485"/>
    <lineage>
        <taxon>Eukaryota</taxon>
        <taxon>Haptista</taxon>
        <taxon>Haptophyta</taxon>
        <taxon>Prymnesiophyceae</taxon>
        <taxon>Prymnesiales</taxon>
        <taxon>Prymnesiaceae</taxon>
        <taxon>Prymnesium</taxon>
    </lineage>
</organism>
<dbReference type="GO" id="GO:0000981">
    <property type="term" value="F:DNA-binding transcription factor activity, RNA polymerase II-specific"/>
    <property type="evidence" value="ECO:0007669"/>
    <property type="project" value="InterPro"/>
</dbReference>
<dbReference type="PROSITE" id="PS50071">
    <property type="entry name" value="HOMEOBOX_2"/>
    <property type="match status" value="1"/>
</dbReference>
<dbReference type="PANTHER" id="PTHR24339:SF28">
    <property type="entry name" value="E5-RELATED"/>
    <property type="match status" value="1"/>
</dbReference>
<evidence type="ECO:0000256" key="6">
    <source>
        <dbReference type="RuleBase" id="RU000682"/>
    </source>
</evidence>